<comment type="caution">
    <text evidence="3">The sequence shown here is derived from an EMBL/GenBank/DDBJ whole genome shotgun (WGS) entry which is preliminary data.</text>
</comment>
<reference evidence="4" key="1">
    <citation type="submission" date="2023-07" db="EMBL/GenBank/DDBJ databases">
        <title>30 novel species of actinomycetes from the DSMZ collection.</title>
        <authorList>
            <person name="Nouioui I."/>
        </authorList>
    </citation>
    <scope>NUCLEOTIDE SEQUENCE [LARGE SCALE GENOMIC DNA]</scope>
    <source>
        <strain evidence="4">DSM 41636</strain>
    </source>
</reference>
<name>A0ABU2PPY1_9ACTN</name>
<feature type="domain" description="Insertion element IS402-like" evidence="2">
    <location>
        <begin position="5"/>
        <end position="42"/>
    </location>
</feature>
<gene>
    <name evidence="3" type="ORF">RM705_03310</name>
</gene>
<dbReference type="Pfam" id="PF13340">
    <property type="entry name" value="DUF4096"/>
    <property type="match status" value="1"/>
</dbReference>
<sequence length="62" mass="6967">MFGRLDGIWFCVRTGIPWRDVPVECGPWGRGYDVFRRWQQDGPGTASSPRLQALSDARGAIT</sequence>
<dbReference type="Proteomes" id="UP001183881">
    <property type="component" value="Unassembled WGS sequence"/>
</dbReference>
<dbReference type="EMBL" id="JAVRFA010000002">
    <property type="protein sequence ID" value="MDT0393739.1"/>
    <property type="molecule type" value="Genomic_DNA"/>
</dbReference>
<protein>
    <submittedName>
        <fullName evidence="3">Transposase</fullName>
    </submittedName>
</protein>
<organism evidence="3 4">
    <name type="scientific">Streptomyces edwardsiae</name>
    <dbReference type="NCBI Taxonomy" id="3075527"/>
    <lineage>
        <taxon>Bacteria</taxon>
        <taxon>Bacillati</taxon>
        <taxon>Actinomycetota</taxon>
        <taxon>Actinomycetes</taxon>
        <taxon>Kitasatosporales</taxon>
        <taxon>Streptomycetaceae</taxon>
        <taxon>Streptomyces</taxon>
    </lineage>
</organism>
<accession>A0ABU2PPY1</accession>
<evidence type="ECO:0000259" key="2">
    <source>
        <dbReference type="Pfam" id="PF13340"/>
    </source>
</evidence>
<dbReference type="RefSeq" id="WP_311641174.1">
    <property type="nucleotide sequence ID" value="NZ_JAVRFA010000002.1"/>
</dbReference>
<proteinExistence type="predicted"/>
<evidence type="ECO:0000313" key="3">
    <source>
        <dbReference type="EMBL" id="MDT0393739.1"/>
    </source>
</evidence>
<dbReference type="InterPro" id="IPR025161">
    <property type="entry name" value="IS402-like_dom"/>
</dbReference>
<keyword evidence="4" id="KW-1185">Reference proteome</keyword>
<feature type="region of interest" description="Disordered" evidence="1">
    <location>
        <begin position="40"/>
        <end position="62"/>
    </location>
</feature>
<evidence type="ECO:0000256" key="1">
    <source>
        <dbReference type="SAM" id="MobiDB-lite"/>
    </source>
</evidence>
<evidence type="ECO:0000313" key="4">
    <source>
        <dbReference type="Proteomes" id="UP001183881"/>
    </source>
</evidence>